<dbReference type="Proteomes" id="UP001056766">
    <property type="component" value="Unassembled WGS sequence"/>
</dbReference>
<dbReference type="EMBL" id="JAGSOI010000052">
    <property type="protein sequence ID" value="MCM1987493.1"/>
    <property type="molecule type" value="Genomic_DNA"/>
</dbReference>
<dbReference type="RefSeq" id="WP_250868849.1">
    <property type="nucleotide sequence ID" value="NZ_JAGSOI010000052.1"/>
</dbReference>
<dbReference type="AlphaFoldDB" id="A0A9E5DCT2"/>
<name>A0A9E5DCT2_9EURY</name>
<sequence length="283" mass="32469">MGKTIQVNLGKITHKFFGKDKPLDIIYSGLKGNVAVSSPSFLYHFNNVELLKIPDTDAIYGELYKSKLSSKHDVLVDKDTLTYDPEIIDELFTISKFVIYSDLSIVFTSNFKLNDDAFIKYFKILYHRNAPELFSNIEIHYQKDDFDIFEKINSFSRLVEVELINIRKSNPCPKPTFEKIEALLDKEKTDVLYAKFKSEKDAGLARDLESHIMSGISIADSGYGDSVILGQNTDGNFEKIKLKDRAIRKRVDEKATTEKARFAIFVHKLFGKYIFSEDELVDD</sequence>
<reference evidence="1" key="2">
    <citation type="submission" date="2021-04" db="EMBL/GenBank/DDBJ databases">
        <authorList>
            <person name="Dong X."/>
        </authorList>
    </citation>
    <scope>NUCLEOTIDE SEQUENCE</scope>
    <source>
        <strain evidence="1">LLY</strain>
    </source>
</reference>
<evidence type="ECO:0000313" key="2">
    <source>
        <dbReference type="Proteomes" id="UP001056766"/>
    </source>
</evidence>
<organism evidence="1 2">
    <name type="scientific">Methanococcoides seepicolus</name>
    <dbReference type="NCBI Taxonomy" id="2828780"/>
    <lineage>
        <taxon>Archaea</taxon>
        <taxon>Methanobacteriati</taxon>
        <taxon>Methanobacteriota</taxon>
        <taxon>Stenosarchaea group</taxon>
        <taxon>Methanomicrobia</taxon>
        <taxon>Methanosarcinales</taxon>
        <taxon>Methanosarcinaceae</taxon>
        <taxon>Methanococcoides</taxon>
    </lineage>
</organism>
<accession>A0A9E5DCT2</accession>
<protein>
    <submittedName>
        <fullName evidence="1">Uncharacterized protein</fullName>
    </submittedName>
</protein>
<comment type="caution">
    <text evidence="1">The sequence shown here is derived from an EMBL/GenBank/DDBJ whole genome shotgun (WGS) entry which is preliminary data.</text>
</comment>
<evidence type="ECO:0000313" key="1">
    <source>
        <dbReference type="EMBL" id="MCM1987493.1"/>
    </source>
</evidence>
<reference evidence="1" key="1">
    <citation type="journal article" date="2021" name="mSystems">
        <title>Bacteria and Archaea Synergistically Convert Glycine Betaine to Biogenic Methane in the Formosa Cold Seep of the South China Sea.</title>
        <authorList>
            <person name="Li L."/>
            <person name="Zhang W."/>
            <person name="Zhang S."/>
            <person name="Song L."/>
            <person name="Sun Q."/>
            <person name="Zhang H."/>
            <person name="Xiang H."/>
            <person name="Dong X."/>
        </authorList>
    </citation>
    <scope>NUCLEOTIDE SEQUENCE</scope>
    <source>
        <strain evidence="1">LLY</strain>
    </source>
</reference>
<gene>
    <name evidence="1" type="ORF">KDK67_10955</name>
</gene>
<keyword evidence="2" id="KW-1185">Reference proteome</keyword>
<proteinExistence type="predicted"/>